<dbReference type="PANTHER" id="PTHR43394">
    <property type="entry name" value="ATP-DEPENDENT PERMEASE MDL1, MITOCHONDRIAL"/>
    <property type="match status" value="1"/>
</dbReference>
<dbReference type="Gene3D" id="1.20.1560.10">
    <property type="entry name" value="ABC transporter type 1, transmembrane domain"/>
    <property type="match status" value="1"/>
</dbReference>
<evidence type="ECO:0000259" key="6">
    <source>
        <dbReference type="PROSITE" id="PS50929"/>
    </source>
</evidence>
<dbReference type="GO" id="GO:0015421">
    <property type="term" value="F:ABC-type oligopeptide transporter activity"/>
    <property type="evidence" value="ECO:0007669"/>
    <property type="project" value="TreeGrafter"/>
</dbReference>
<dbReference type="RefSeq" id="WP_116348300.1">
    <property type="nucleotide sequence ID" value="NZ_NFZW01000021.1"/>
</dbReference>
<feature type="domain" description="ABC transmembrane type-1" evidence="6">
    <location>
        <begin position="19"/>
        <end position="305"/>
    </location>
</feature>
<reference evidence="8" key="1">
    <citation type="submission" date="2017-05" db="EMBL/GenBank/DDBJ databases">
        <authorList>
            <person name="Sharma S."/>
            <person name="Sidhu C."/>
            <person name="Pinnaka A.K."/>
        </authorList>
    </citation>
    <scope>NUCLEOTIDE SEQUENCE [LARGE SCALE GENOMIC DNA]</scope>
    <source>
        <strain evidence="8">AK93</strain>
    </source>
</reference>
<comment type="subcellular location">
    <subcellularLocation>
        <location evidence="1">Cell membrane</location>
        <topology evidence="1">Multi-pass membrane protein</topology>
    </subcellularLocation>
</comment>
<name>A0A3E0WKH4_9GAMM</name>
<feature type="transmembrane region" description="Helical" evidence="5">
    <location>
        <begin position="278"/>
        <end position="297"/>
    </location>
</feature>
<protein>
    <recommendedName>
        <fullName evidence="6">ABC transmembrane type-1 domain-containing protein</fullName>
    </recommendedName>
</protein>
<dbReference type="EMBL" id="NFZW01000021">
    <property type="protein sequence ID" value="RFA33460.1"/>
    <property type="molecule type" value="Genomic_DNA"/>
</dbReference>
<feature type="transmembrane region" description="Helical" evidence="5">
    <location>
        <begin position="244"/>
        <end position="266"/>
    </location>
</feature>
<dbReference type="Gene3D" id="3.40.50.300">
    <property type="entry name" value="P-loop containing nucleotide triphosphate hydrolases"/>
    <property type="match status" value="1"/>
</dbReference>
<keyword evidence="8" id="KW-1185">Reference proteome</keyword>
<evidence type="ECO:0000256" key="4">
    <source>
        <dbReference type="ARBA" id="ARBA00023136"/>
    </source>
</evidence>
<dbReference type="GO" id="GO:0005886">
    <property type="term" value="C:plasma membrane"/>
    <property type="evidence" value="ECO:0007669"/>
    <property type="project" value="UniProtKB-SubCell"/>
</dbReference>
<sequence>MKELRPFLRQLLRRRYQLLLGTLLLLVTLAMGIGLLGLSGWFITATALAGLTGAALDIFTPSAGIRFFALGRAISRYFERLVNHDAVLRLLADLRGWLFRRLSVLPLAELGRLRSSDLLNRITADIDALDNLYLRVIGPSLAAVATLALTALFLAAFAPSVAIAVCATLAAAGILVPAAAMRLGRPFGEREGRYLPKLRAAATETVDGLAELRAYAAVDRHGAKLAAEESALTNARRAAGRLTAVGEAAVGLAGHLALLVALVLGIGLYQQEAVSGPVLVLLALAALAAAEAVAPLPQAWQHLGRTRAAASRLLELGDEPIAVGSRQAPADNTLCLQQASFRHHRYAEPVLSAIDLEVTAGEAAIITGASGSGKSTLAELLAGLRRPQQGRVLLGGVEVSVLAEAERYARIGYLAQYSELFADTLADNLRLGAPGGRRPCSGRRWRWSIWRTSSPLCREVCRSGPARPVRVSRAARRDGLRWRAY</sequence>
<dbReference type="PROSITE" id="PS50929">
    <property type="entry name" value="ABC_TM1F"/>
    <property type="match status" value="1"/>
</dbReference>
<dbReference type="InterPro" id="IPR039421">
    <property type="entry name" value="Type_1_exporter"/>
</dbReference>
<keyword evidence="4 5" id="KW-0472">Membrane</keyword>
<feature type="transmembrane region" description="Helical" evidence="5">
    <location>
        <begin position="20"/>
        <end position="43"/>
    </location>
</feature>
<evidence type="ECO:0000256" key="1">
    <source>
        <dbReference type="ARBA" id="ARBA00004651"/>
    </source>
</evidence>
<evidence type="ECO:0000256" key="3">
    <source>
        <dbReference type="ARBA" id="ARBA00022989"/>
    </source>
</evidence>
<proteinExistence type="predicted"/>
<accession>A0A3E0WKH4</accession>
<dbReference type="SUPFAM" id="SSF90123">
    <property type="entry name" value="ABC transporter transmembrane region"/>
    <property type="match status" value="1"/>
</dbReference>
<dbReference type="PANTHER" id="PTHR43394:SF1">
    <property type="entry name" value="ATP-BINDING CASSETTE SUB-FAMILY B MEMBER 10, MITOCHONDRIAL"/>
    <property type="match status" value="1"/>
</dbReference>
<evidence type="ECO:0000256" key="5">
    <source>
        <dbReference type="SAM" id="Phobius"/>
    </source>
</evidence>
<feature type="transmembrane region" description="Helical" evidence="5">
    <location>
        <begin position="161"/>
        <end position="180"/>
    </location>
</feature>
<evidence type="ECO:0000313" key="8">
    <source>
        <dbReference type="Proteomes" id="UP000256763"/>
    </source>
</evidence>
<dbReference type="InterPro" id="IPR003439">
    <property type="entry name" value="ABC_transporter-like_ATP-bd"/>
</dbReference>
<dbReference type="InterPro" id="IPR036640">
    <property type="entry name" value="ABC1_TM_sf"/>
</dbReference>
<gene>
    <name evidence="7" type="ORF">CAL65_17555</name>
</gene>
<feature type="transmembrane region" description="Helical" evidence="5">
    <location>
        <begin position="49"/>
        <end position="70"/>
    </location>
</feature>
<evidence type="ECO:0000313" key="7">
    <source>
        <dbReference type="EMBL" id="RFA33460.1"/>
    </source>
</evidence>
<organism evidence="7 8">
    <name type="scientific">Alkalilimnicola ehrlichii</name>
    <dbReference type="NCBI Taxonomy" id="351052"/>
    <lineage>
        <taxon>Bacteria</taxon>
        <taxon>Pseudomonadati</taxon>
        <taxon>Pseudomonadota</taxon>
        <taxon>Gammaproteobacteria</taxon>
        <taxon>Chromatiales</taxon>
        <taxon>Ectothiorhodospiraceae</taxon>
        <taxon>Alkalilimnicola</taxon>
    </lineage>
</organism>
<dbReference type="Pfam" id="PF00664">
    <property type="entry name" value="ABC_membrane"/>
    <property type="match status" value="1"/>
</dbReference>
<keyword evidence="2 5" id="KW-0812">Transmembrane</keyword>
<dbReference type="InterPro" id="IPR011527">
    <property type="entry name" value="ABC1_TM_dom"/>
</dbReference>
<dbReference type="Proteomes" id="UP000256763">
    <property type="component" value="Unassembled WGS sequence"/>
</dbReference>
<dbReference type="AlphaFoldDB" id="A0A3E0WKH4"/>
<comment type="caution">
    <text evidence="7">The sequence shown here is derived from an EMBL/GenBank/DDBJ whole genome shotgun (WGS) entry which is preliminary data.</text>
</comment>
<dbReference type="GO" id="GO:0005524">
    <property type="term" value="F:ATP binding"/>
    <property type="evidence" value="ECO:0007669"/>
    <property type="project" value="InterPro"/>
</dbReference>
<evidence type="ECO:0000256" key="2">
    <source>
        <dbReference type="ARBA" id="ARBA00022692"/>
    </source>
</evidence>
<feature type="transmembrane region" description="Helical" evidence="5">
    <location>
        <begin position="132"/>
        <end position="155"/>
    </location>
</feature>
<dbReference type="InterPro" id="IPR027417">
    <property type="entry name" value="P-loop_NTPase"/>
</dbReference>
<dbReference type="Pfam" id="PF00005">
    <property type="entry name" value="ABC_tran"/>
    <property type="match status" value="1"/>
</dbReference>
<dbReference type="GO" id="GO:0016887">
    <property type="term" value="F:ATP hydrolysis activity"/>
    <property type="evidence" value="ECO:0007669"/>
    <property type="project" value="InterPro"/>
</dbReference>
<dbReference type="SUPFAM" id="SSF52540">
    <property type="entry name" value="P-loop containing nucleoside triphosphate hydrolases"/>
    <property type="match status" value="1"/>
</dbReference>
<keyword evidence="3 5" id="KW-1133">Transmembrane helix</keyword>